<gene>
    <name evidence="2" type="ORF">CC80DRAFT_551783</name>
</gene>
<dbReference type="InterPro" id="IPR036188">
    <property type="entry name" value="FAD/NAD-bd_sf"/>
</dbReference>
<dbReference type="OrthoDB" id="3971593at2759"/>
<protein>
    <submittedName>
        <fullName evidence="2">FAD/NAD(P)-binding domain-containing protein</fullName>
    </submittedName>
</protein>
<name>A0A6A5TK48_9PLEO</name>
<dbReference type="PANTHER" id="PTHR42877">
    <property type="entry name" value="L-ORNITHINE N(5)-MONOOXYGENASE-RELATED"/>
    <property type="match status" value="1"/>
</dbReference>
<organism evidence="2 3">
    <name type="scientific">Byssothecium circinans</name>
    <dbReference type="NCBI Taxonomy" id="147558"/>
    <lineage>
        <taxon>Eukaryota</taxon>
        <taxon>Fungi</taxon>
        <taxon>Dikarya</taxon>
        <taxon>Ascomycota</taxon>
        <taxon>Pezizomycotina</taxon>
        <taxon>Dothideomycetes</taxon>
        <taxon>Pleosporomycetidae</taxon>
        <taxon>Pleosporales</taxon>
        <taxon>Massarineae</taxon>
        <taxon>Massarinaceae</taxon>
        <taxon>Byssothecium</taxon>
    </lineage>
</organism>
<keyword evidence="3" id="KW-1185">Reference proteome</keyword>
<dbReference type="AlphaFoldDB" id="A0A6A5TK48"/>
<evidence type="ECO:0000313" key="2">
    <source>
        <dbReference type="EMBL" id="KAF1953085.1"/>
    </source>
</evidence>
<reference evidence="2" key="1">
    <citation type="journal article" date="2020" name="Stud. Mycol.">
        <title>101 Dothideomycetes genomes: a test case for predicting lifestyles and emergence of pathogens.</title>
        <authorList>
            <person name="Haridas S."/>
            <person name="Albert R."/>
            <person name="Binder M."/>
            <person name="Bloem J."/>
            <person name="Labutti K."/>
            <person name="Salamov A."/>
            <person name="Andreopoulos B."/>
            <person name="Baker S."/>
            <person name="Barry K."/>
            <person name="Bills G."/>
            <person name="Bluhm B."/>
            <person name="Cannon C."/>
            <person name="Castanera R."/>
            <person name="Culley D."/>
            <person name="Daum C."/>
            <person name="Ezra D."/>
            <person name="Gonzalez J."/>
            <person name="Henrissat B."/>
            <person name="Kuo A."/>
            <person name="Liang C."/>
            <person name="Lipzen A."/>
            <person name="Lutzoni F."/>
            <person name="Magnuson J."/>
            <person name="Mondo S."/>
            <person name="Nolan M."/>
            <person name="Ohm R."/>
            <person name="Pangilinan J."/>
            <person name="Park H.-J."/>
            <person name="Ramirez L."/>
            <person name="Alfaro M."/>
            <person name="Sun H."/>
            <person name="Tritt A."/>
            <person name="Yoshinaga Y."/>
            <person name="Zwiers L.-H."/>
            <person name="Turgeon B."/>
            <person name="Goodwin S."/>
            <person name="Spatafora J."/>
            <person name="Crous P."/>
            <person name="Grigoriev I."/>
        </authorList>
    </citation>
    <scope>NUCLEOTIDE SEQUENCE</scope>
    <source>
        <strain evidence="2">CBS 675.92</strain>
    </source>
</reference>
<dbReference type="EMBL" id="ML977006">
    <property type="protein sequence ID" value="KAF1953085.1"/>
    <property type="molecule type" value="Genomic_DNA"/>
</dbReference>
<evidence type="ECO:0000256" key="1">
    <source>
        <dbReference type="ARBA" id="ARBA00010139"/>
    </source>
</evidence>
<evidence type="ECO:0000313" key="3">
    <source>
        <dbReference type="Proteomes" id="UP000800035"/>
    </source>
</evidence>
<comment type="similarity">
    <text evidence="1">Belongs to the FAD-binding monooxygenase family.</text>
</comment>
<dbReference type="Pfam" id="PF13450">
    <property type="entry name" value="NAD_binding_8"/>
    <property type="match status" value="1"/>
</dbReference>
<dbReference type="PANTHER" id="PTHR42877:SF10">
    <property type="entry name" value="L-ORNITHINE N(5)-OXYGENASE"/>
    <property type="match status" value="1"/>
</dbReference>
<accession>A0A6A5TK48</accession>
<sequence>MPNYTSKVAKADVTVLIIGAGAGGLAMGYQLKHKLRCNDFRIVERRSGIGGSWWSNRYPGVACDVPSALYSFSFSPYYTSTRLYPDGSEFRQYLETTAAKFDLKPHIQLNTDVTDLRWISDVSQWEATLTHLVPGAGDLSTRERETKISSQGREAVILRTEKIRAKVVVSCRDTFKGPVFHTARWRPDVDLNGKNVVVIGAGCSAAQVVPSLLGAPYHVKSLTQIIRQAPWVMSRLEEPFGKEKFAKYAPTVLYYLPVLGWLYRIGIHILVEVIFVSVFKRKNVKWRKAIEKSTLDRMKELVPEKYHEMMTPDYAYGCKRRVFDSEWLTSMRKPNFKLVNREILAVEEKGLILGVPYVGSNTHNNSSENTPLRDIRIPADAIILATGFQTTSFLHPLTVHGLSNISLHTLWRHRGAPQAYMGIAVDDFPNFFMCLGPNTVNGTHSLLLVIENMAGYIGKVVEPVVAGRVATVEVRREAVERWTGDVRRDLGSTVFGGGEGGCRSWYVEEGRVSGVLYP</sequence>
<proteinExistence type="inferred from homology"/>
<dbReference type="SUPFAM" id="SSF51905">
    <property type="entry name" value="FAD/NAD(P)-binding domain"/>
    <property type="match status" value="2"/>
</dbReference>
<dbReference type="InterPro" id="IPR051209">
    <property type="entry name" value="FAD-bind_Monooxygenase_sf"/>
</dbReference>
<dbReference type="Proteomes" id="UP000800035">
    <property type="component" value="Unassembled WGS sequence"/>
</dbReference>
<dbReference type="Gene3D" id="3.50.50.60">
    <property type="entry name" value="FAD/NAD(P)-binding domain"/>
    <property type="match status" value="3"/>
</dbReference>